<dbReference type="EMBL" id="ML996575">
    <property type="protein sequence ID" value="KAF2756515.1"/>
    <property type="molecule type" value="Genomic_DNA"/>
</dbReference>
<name>A0A6A6W1U6_9PEZI</name>
<dbReference type="GO" id="GO:0005634">
    <property type="term" value="C:nucleus"/>
    <property type="evidence" value="ECO:0007669"/>
    <property type="project" value="TreeGrafter"/>
</dbReference>
<gene>
    <name evidence="5" type="ORF">EJ05DRAFT_502022</name>
</gene>
<dbReference type="PANTHER" id="PTHR46551">
    <property type="entry name" value="SAP DOMAIN-CONTAINING RIBONUCLEOPROTEIN"/>
    <property type="match status" value="1"/>
</dbReference>
<accession>A0A6A6W1U6</accession>
<dbReference type="Pfam" id="PF18592">
    <property type="entry name" value="Tho1_MOS11_C"/>
    <property type="match status" value="1"/>
</dbReference>
<feature type="compositionally biased region" description="Basic and acidic residues" evidence="3">
    <location>
        <begin position="189"/>
        <end position="211"/>
    </location>
</feature>
<dbReference type="InterPro" id="IPR036361">
    <property type="entry name" value="SAP_dom_sf"/>
</dbReference>
<dbReference type="GeneID" id="54488246"/>
<reference evidence="5" key="1">
    <citation type="journal article" date="2020" name="Stud. Mycol.">
        <title>101 Dothideomycetes genomes: a test case for predicting lifestyles and emergence of pathogens.</title>
        <authorList>
            <person name="Haridas S."/>
            <person name="Albert R."/>
            <person name="Binder M."/>
            <person name="Bloem J."/>
            <person name="Labutti K."/>
            <person name="Salamov A."/>
            <person name="Andreopoulos B."/>
            <person name="Baker S."/>
            <person name="Barry K."/>
            <person name="Bills G."/>
            <person name="Bluhm B."/>
            <person name="Cannon C."/>
            <person name="Castanera R."/>
            <person name="Culley D."/>
            <person name="Daum C."/>
            <person name="Ezra D."/>
            <person name="Gonzalez J."/>
            <person name="Henrissat B."/>
            <person name="Kuo A."/>
            <person name="Liang C."/>
            <person name="Lipzen A."/>
            <person name="Lutzoni F."/>
            <person name="Magnuson J."/>
            <person name="Mondo S."/>
            <person name="Nolan M."/>
            <person name="Ohm R."/>
            <person name="Pangilinan J."/>
            <person name="Park H.-J."/>
            <person name="Ramirez L."/>
            <person name="Alfaro M."/>
            <person name="Sun H."/>
            <person name="Tritt A."/>
            <person name="Yoshinaga Y."/>
            <person name="Zwiers L.-H."/>
            <person name="Turgeon B."/>
            <person name="Goodwin S."/>
            <person name="Spatafora J."/>
            <person name="Crous P."/>
            <person name="Grigoriev I."/>
        </authorList>
    </citation>
    <scope>NUCLEOTIDE SEQUENCE</scope>
    <source>
        <strain evidence="5">CBS 121739</strain>
    </source>
</reference>
<dbReference type="OrthoDB" id="445357at2759"/>
<feature type="compositionally biased region" description="Low complexity" evidence="3">
    <location>
        <begin position="68"/>
        <end position="82"/>
    </location>
</feature>
<dbReference type="GO" id="GO:0016973">
    <property type="term" value="P:poly(A)+ mRNA export from nucleus"/>
    <property type="evidence" value="ECO:0007669"/>
    <property type="project" value="TreeGrafter"/>
</dbReference>
<dbReference type="AlphaFoldDB" id="A0A6A6W1U6"/>
<dbReference type="Gene3D" id="1.10.720.30">
    <property type="entry name" value="SAP domain"/>
    <property type="match status" value="1"/>
</dbReference>
<proteinExistence type="inferred from homology"/>
<feature type="compositionally biased region" description="Acidic residues" evidence="3">
    <location>
        <begin position="58"/>
        <end position="67"/>
    </location>
</feature>
<dbReference type="InterPro" id="IPR040746">
    <property type="entry name" value="THO1_MOS11_C"/>
</dbReference>
<keyword evidence="1" id="KW-0597">Phosphoprotein</keyword>
<evidence type="ECO:0000256" key="2">
    <source>
        <dbReference type="ARBA" id="ARBA00046328"/>
    </source>
</evidence>
<feature type="domain" description="SAP" evidence="4">
    <location>
        <begin position="4"/>
        <end position="38"/>
    </location>
</feature>
<dbReference type="InterPro" id="IPR052240">
    <property type="entry name" value="SAP_domain_ribonucleoprotein"/>
</dbReference>
<dbReference type="Pfam" id="PF02037">
    <property type="entry name" value="SAP"/>
    <property type="match status" value="1"/>
</dbReference>
<evidence type="ECO:0000256" key="1">
    <source>
        <dbReference type="ARBA" id="ARBA00022553"/>
    </source>
</evidence>
<feature type="compositionally biased region" description="Polar residues" evidence="3">
    <location>
        <begin position="87"/>
        <end position="108"/>
    </location>
</feature>
<dbReference type="RefSeq" id="XP_033598966.1">
    <property type="nucleotide sequence ID" value="XM_033747192.1"/>
</dbReference>
<protein>
    <recommendedName>
        <fullName evidence="4">SAP domain-containing protein</fullName>
    </recommendedName>
</protein>
<organism evidence="5 6">
    <name type="scientific">Pseudovirgaria hyperparasitica</name>
    <dbReference type="NCBI Taxonomy" id="470096"/>
    <lineage>
        <taxon>Eukaryota</taxon>
        <taxon>Fungi</taxon>
        <taxon>Dikarya</taxon>
        <taxon>Ascomycota</taxon>
        <taxon>Pezizomycotina</taxon>
        <taxon>Dothideomycetes</taxon>
        <taxon>Dothideomycetes incertae sedis</taxon>
        <taxon>Acrospermales</taxon>
        <taxon>Acrospermaceae</taxon>
        <taxon>Pseudovirgaria</taxon>
    </lineage>
</organism>
<keyword evidence="6" id="KW-1185">Reference proteome</keyword>
<comment type="similarity">
    <text evidence="2">Belongs to the SAP domain-containing ribonucleoprotein family.</text>
</comment>
<feature type="compositionally biased region" description="Basic and acidic residues" evidence="3">
    <location>
        <begin position="232"/>
        <end position="246"/>
    </location>
</feature>
<evidence type="ECO:0000256" key="3">
    <source>
        <dbReference type="SAM" id="MobiDB-lite"/>
    </source>
</evidence>
<dbReference type="PANTHER" id="PTHR46551:SF1">
    <property type="entry name" value="SAP DOMAIN-CONTAINING RIBONUCLEOPROTEIN"/>
    <property type="match status" value="1"/>
</dbReference>
<sequence>MTDYAKLKNDELQTLLKERSLPHTGKKAEMVARLQEDDKKKASVAAPTPSAPAVPAEDVIDWDDDADAPAATSKPAAAALAAGGQGQVANPQAVPNQVVATDPATTDDLSVKAPNGATNTDAPAAVVEEKKPEVDFSRGLAATDIEAEIEKRRKRAEKFGLKIEDDKDAQEAMAKLERLKKFGGAEAPKGLDEALPERQRKRGRDAGDEGSRGGFKRRGGGPQGRRGNNPRRGGDRREGKLDRPTEGRGNWMTNADREAADRRKARFAAA</sequence>
<dbReference type="SMART" id="SM00513">
    <property type="entry name" value="SAP"/>
    <property type="match status" value="1"/>
</dbReference>
<evidence type="ECO:0000259" key="4">
    <source>
        <dbReference type="PROSITE" id="PS50800"/>
    </source>
</evidence>
<feature type="region of interest" description="Disordered" evidence="3">
    <location>
        <begin position="179"/>
        <end position="270"/>
    </location>
</feature>
<dbReference type="PROSITE" id="PS50800">
    <property type="entry name" value="SAP"/>
    <property type="match status" value="1"/>
</dbReference>
<evidence type="ECO:0000313" key="6">
    <source>
        <dbReference type="Proteomes" id="UP000799437"/>
    </source>
</evidence>
<dbReference type="SUPFAM" id="SSF68906">
    <property type="entry name" value="SAP domain"/>
    <property type="match status" value="1"/>
</dbReference>
<dbReference type="InterPro" id="IPR003034">
    <property type="entry name" value="SAP_dom"/>
</dbReference>
<feature type="compositionally biased region" description="Low complexity" evidence="3">
    <location>
        <begin position="43"/>
        <end position="57"/>
    </location>
</feature>
<feature type="region of interest" description="Disordered" evidence="3">
    <location>
        <begin position="33"/>
        <end position="124"/>
    </location>
</feature>
<dbReference type="Proteomes" id="UP000799437">
    <property type="component" value="Unassembled WGS sequence"/>
</dbReference>
<evidence type="ECO:0000313" key="5">
    <source>
        <dbReference type="EMBL" id="KAF2756515.1"/>
    </source>
</evidence>